<dbReference type="PANTHER" id="PTHR35811:SF1">
    <property type="entry name" value="HTH OST-TYPE DOMAIN-CONTAINING PROTEIN"/>
    <property type="match status" value="1"/>
</dbReference>
<accession>A0AAU8AL42</accession>
<dbReference type="EMBL" id="CP123385">
    <property type="protein sequence ID" value="XCC95448.1"/>
    <property type="molecule type" value="Genomic_DNA"/>
</dbReference>
<dbReference type="CDD" id="cd11297">
    <property type="entry name" value="PIN_LabA-like_N_1"/>
    <property type="match status" value="1"/>
</dbReference>
<dbReference type="AlphaFoldDB" id="A0AAU8AL42"/>
<proteinExistence type="predicted"/>
<feature type="domain" description="NYN" evidence="1">
    <location>
        <begin position="5"/>
        <end position="128"/>
    </location>
</feature>
<dbReference type="PANTHER" id="PTHR35811">
    <property type="entry name" value="SLR1870 PROTEIN"/>
    <property type="match status" value="1"/>
</dbReference>
<dbReference type="GO" id="GO:0004540">
    <property type="term" value="F:RNA nuclease activity"/>
    <property type="evidence" value="ECO:0007669"/>
    <property type="project" value="InterPro"/>
</dbReference>
<sequence length="220" mass="24187">MSKLVAVLVDGDNVSGRLAARIQHLAAHYGTASVSRVYTDAQRGSEWHDAAGYRLIHAGIGKNAADILLALDAMELLLTQQMRSFVIVSSDGDFRHLVTRLREHGASVIGLGEKKAPPAYRACCSEFKEISLADAGDPQTPGELDLQIRAMVAQHSKQGAGMRITELSPKMYQAHGVKISKYQERSWRAYLAARPSLYELEPRGPNAMVRFRPEGFPGWT</sequence>
<dbReference type="Gene3D" id="3.40.50.1010">
    <property type="entry name" value="5'-nuclease"/>
    <property type="match status" value="1"/>
</dbReference>
<reference evidence="2" key="1">
    <citation type="submission" date="2023-02" db="EMBL/GenBank/DDBJ databases">
        <title>Description and genomic characterization of Salipiger bruguierae sp. nov., isolated from the sediment of mangrove plant Bruguiera sexangula.</title>
        <authorList>
            <person name="Long M."/>
        </authorList>
    </citation>
    <scope>NUCLEOTIDE SEQUENCE</scope>
    <source>
        <strain evidence="2">H15</strain>
    </source>
</reference>
<dbReference type="InterPro" id="IPR021139">
    <property type="entry name" value="NYN"/>
</dbReference>
<organism evidence="2">
    <name type="scientific">Alloyangia sp. H15</name>
    <dbReference type="NCBI Taxonomy" id="3029062"/>
    <lineage>
        <taxon>Bacteria</taxon>
        <taxon>Pseudomonadati</taxon>
        <taxon>Pseudomonadota</taxon>
        <taxon>Alphaproteobacteria</taxon>
        <taxon>Rhodobacterales</taxon>
        <taxon>Roseobacteraceae</taxon>
        <taxon>Alloyangia</taxon>
    </lineage>
</organism>
<dbReference type="RefSeq" id="WP_353474299.1">
    <property type="nucleotide sequence ID" value="NZ_CP123385.1"/>
</dbReference>
<evidence type="ECO:0000259" key="1">
    <source>
        <dbReference type="Pfam" id="PF01936"/>
    </source>
</evidence>
<gene>
    <name evidence="2" type="ORF">PVT71_20415</name>
</gene>
<name>A0AAU8AL42_9RHOB</name>
<dbReference type="Pfam" id="PF01936">
    <property type="entry name" value="NYN"/>
    <property type="match status" value="1"/>
</dbReference>
<protein>
    <submittedName>
        <fullName evidence="2">NYN domain-containing protein</fullName>
    </submittedName>
</protein>
<evidence type="ECO:0000313" key="2">
    <source>
        <dbReference type="EMBL" id="XCC95448.1"/>
    </source>
</evidence>